<accession>X1IME3</accession>
<dbReference type="AlphaFoldDB" id="X1IME3"/>
<dbReference type="EMBL" id="BARU01019944">
    <property type="protein sequence ID" value="GAH58723.1"/>
    <property type="molecule type" value="Genomic_DNA"/>
</dbReference>
<organism evidence="1">
    <name type="scientific">marine sediment metagenome</name>
    <dbReference type="NCBI Taxonomy" id="412755"/>
    <lineage>
        <taxon>unclassified sequences</taxon>
        <taxon>metagenomes</taxon>
        <taxon>ecological metagenomes</taxon>
    </lineage>
</organism>
<name>X1IME3_9ZZZZ</name>
<gene>
    <name evidence="1" type="ORF">S03H2_32810</name>
</gene>
<sequence length="64" mass="7539">MKEVTQTYLKKVLKDKKKWSVNESFIKKTKENDENLHGIYIKLKMSIIRACVPSKIILVILQFS</sequence>
<evidence type="ECO:0000313" key="1">
    <source>
        <dbReference type="EMBL" id="GAH58723.1"/>
    </source>
</evidence>
<reference evidence="1" key="1">
    <citation type="journal article" date="2014" name="Front. Microbiol.">
        <title>High frequency of phylogenetically diverse reductive dehalogenase-homologous genes in deep subseafloor sedimentary metagenomes.</title>
        <authorList>
            <person name="Kawai M."/>
            <person name="Futagami T."/>
            <person name="Toyoda A."/>
            <person name="Takaki Y."/>
            <person name="Nishi S."/>
            <person name="Hori S."/>
            <person name="Arai W."/>
            <person name="Tsubouchi T."/>
            <person name="Morono Y."/>
            <person name="Uchiyama I."/>
            <person name="Ito T."/>
            <person name="Fujiyama A."/>
            <person name="Inagaki F."/>
            <person name="Takami H."/>
        </authorList>
    </citation>
    <scope>NUCLEOTIDE SEQUENCE</scope>
    <source>
        <strain evidence="1">Expedition CK06-06</strain>
    </source>
</reference>
<comment type="caution">
    <text evidence="1">The sequence shown here is derived from an EMBL/GenBank/DDBJ whole genome shotgun (WGS) entry which is preliminary data.</text>
</comment>
<protein>
    <submittedName>
        <fullName evidence="1">Uncharacterized protein</fullName>
    </submittedName>
</protein>
<proteinExistence type="predicted"/>